<keyword evidence="3" id="KW-0812">Transmembrane</keyword>
<dbReference type="NCBIfam" id="TIGR00254">
    <property type="entry name" value="GGDEF"/>
    <property type="match status" value="1"/>
</dbReference>
<dbReference type="SUPFAM" id="SSF103190">
    <property type="entry name" value="Sensory domain-like"/>
    <property type="match status" value="1"/>
</dbReference>
<evidence type="ECO:0000313" key="5">
    <source>
        <dbReference type="EMBL" id="TDR76484.1"/>
    </source>
</evidence>
<dbReference type="Pfam" id="PF00990">
    <property type="entry name" value="GGDEF"/>
    <property type="match status" value="1"/>
</dbReference>
<dbReference type="PANTHER" id="PTHR45138:SF9">
    <property type="entry name" value="DIGUANYLATE CYCLASE DGCM-RELATED"/>
    <property type="match status" value="1"/>
</dbReference>
<comment type="catalytic activity">
    <reaction evidence="2">
        <text>2 GTP = 3',3'-c-di-GMP + 2 diphosphate</text>
        <dbReference type="Rhea" id="RHEA:24898"/>
        <dbReference type="ChEBI" id="CHEBI:33019"/>
        <dbReference type="ChEBI" id="CHEBI:37565"/>
        <dbReference type="ChEBI" id="CHEBI:58805"/>
        <dbReference type="EC" id="2.7.7.65"/>
    </reaction>
</comment>
<dbReference type="Proteomes" id="UP000295611">
    <property type="component" value="Unassembled WGS sequence"/>
</dbReference>
<dbReference type="OrthoDB" id="9813903at2"/>
<dbReference type="SMART" id="SM00267">
    <property type="entry name" value="GGDEF"/>
    <property type="match status" value="1"/>
</dbReference>
<reference evidence="5 6" key="1">
    <citation type="submission" date="2019-03" db="EMBL/GenBank/DDBJ databases">
        <title>Genomic Encyclopedia of Type Strains, Phase III (KMG-III): the genomes of soil and plant-associated and newly described type strains.</title>
        <authorList>
            <person name="Whitman W."/>
        </authorList>
    </citation>
    <scope>NUCLEOTIDE SEQUENCE [LARGE SCALE GENOMIC DNA]</scope>
    <source>
        <strain evidence="5 6">CECT 8976</strain>
    </source>
</reference>
<evidence type="ECO:0000259" key="4">
    <source>
        <dbReference type="PROSITE" id="PS50887"/>
    </source>
</evidence>
<gene>
    <name evidence="5" type="ORF">DFP86_11167</name>
</gene>
<dbReference type="InterPro" id="IPR029151">
    <property type="entry name" value="Sensor-like_sf"/>
</dbReference>
<proteinExistence type="predicted"/>
<dbReference type="Gene3D" id="3.30.450.20">
    <property type="entry name" value="PAS domain"/>
    <property type="match status" value="2"/>
</dbReference>
<dbReference type="GO" id="GO:0005886">
    <property type="term" value="C:plasma membrane"/>
    <property type="evidence" value="ECO:0007669"/>
    <property type="project" value="TreeGrafter"/>
</dbReference>
<dbReference type="AlphaFoldDB" id="A0A4R7B2U6"/>
<dbReference type="PROSITE" id="PS50887">
    <property type="entry name" value="GGDEF"/>
    <property type="match status" value="1"/>
</dbReference>
<evidence type="ECO:0000256" key="2">
    <source>
        <dbReference type="ARBA" id="ARBA00034247"/>
    </source>
</evidence>
<dbReference type="InterPro" id="IPR043128">
    <property type="entry name" value="Rev_trsase/Diguanyl_cyclase"/>
</dbReference>
<dbReference type="SUPFAM" id="SSF55073">
    <property type="entry name" value="Nucleotide cyclase"/>
    <property type="match status" value="1"/>
</dbReference>
<accession>A0A4R7B2U6</accession>
<organism evidence="5 6">
    <name type="scientific">Paludibacterium purpuratum</name>
    <dbReference type="NCBI Taxonomy" id="1144873"/>
    <lineage>
        <taxon>Bacteria</taxon>
        <taxon>Pseudomonadati</taxon>
        <taxon>Pseudomonadota</taxon>
        <taxon>Betaproteobacteria</taxon>
        <taxon>Neisseriales</taxon>
        <taxon>Chromobacteriaceae</taxon>
        <taxon>Paludibacterium</taxon>
    </lineage>
</organism>
<feature type="transmembrane region" description="Helical" evidence="3">
    <location>
        <begin position="298"/>
        <end position="319"/>
    </location>
</feature>
<evidence type="ECO:0000313" key="6">
    <source>
        <dbReference type="Proteomes" id="UP000295611"/>
    </source>
</evidence>
<dbReference type="GO" id="GO:0052621">
    <property type="term" value="F:diguanylate cyclase activity"/>
    <property type="evidence" value="ECO:0007669"/>
    <property type="project" value="UniProtKB-EC"/>
</dbReference>
<evidence type="ECO:0000256" key="3">
    <source>
        <dbReference type="SAM" id="Phobius"/>
    </source>
</evidence>
<dbReference type="PANTHER" id="PTHR45138">
    <property type="entry name" value="REGULATORY COMPONENTS OF SENSORY TRANSDUCTION SYSTEM"/>
    <property type="match status" value="1"/>
</dbReference>
<sequence>MPVWRRIKSKTLLGVGLALMVAVLSSLYAQYFFDMQSDEQFALQSRQLAQNISNGHDELLVLGALLALGKTNQAIFDVATGSAPLGMRANNALTDVVQQFSLEEIMVLNKSGIVTAFVPRPDAPPHAIPGVGRDLSFRPYFTAAMAGMPTLYAAVGTRSGERGFYIAAPILDRRQALPSGVLVAKIGFREVDAALSRQSNPFAIVSPEGVIFASNLPDWRYRILPLAGPIANPAGIRRSAAAFKNSRPKVLPVDRLGRVEGDGWQGRLVVFPVDWMDPQGSWHLVGVNLAGRSARACMALGVGLFAFVLVQLVFSWVAAHRALRLNAKALEISNRELAILNKTDALTGVGNRRRFDEILAQEWLRHLRSGKPLSLILIDVDWFKKYNDRYGHFFGDECLRTVANALADTVRRAPDCVCRFGGEEFAVLLPISDADAAFEVGERLRVAVEALAIRHEDSPFGQVTISIGLATTDAEIGTAEQLYGSADKALYQAKASGRNQTRTAAFSDFLD</sequence>
<keyword evidence="3" id="KW-1133">Transmembrane helix</keyword>
<dbReference type="RefSeq" id="WP_133682182.1">
    <property type="nucleotide sequence ID" value="NZ_SNZP01000011.1"/>
</dbReference>
<dbReference type="GO" id="GO:0043709">
    <property type="term" value="P:cell adhesion involved in single-species biofilm formation"/>
    <property type="evidence" value="ECO:0007669"/>
    <property type="project" value="TreeGrafter"/>
</dbReference>
<dbReference type="CDD" id="cd01949">
    <property type="entry name" value="GGDEF"/>
    <property type="match status" value="1"/>
</dbReference>
<protein>
    <recommendedName>
        <fullName evidence="1">diguanylate cyclase</fullName>
        <ecNumber evidence="1">2.7.7.65</ecNumber>
    </recommendedName>
</protein>
<feature type="domain" description="GGDEF" evidence="4">
    <location>
        <begin position="371"/>
        <end position="506"/>
    </location>
</feature>
<dbReference type="EC" id="2.7.7.65" evidence="1"/>
<dbReference type="Gene3D" id="3.30.70.270">
    <property type="match status" value="1"/>
</dbReference>
<name>A0A4R7B2U6_9NEIS</name>
<keyword evidence="6" id="KW-1185">Reference proteome</keyword>
<dbReference type="FunFam" id="3.30.70.270:FF:000001">
    <property type="entry name" value="Diguanylate cyclase domain protein"/>
    <property type="match status" value="1"/>
</dbReference>
<evidence type="ECO:0000256" key="1">
    <source>
        <dbReference type="ARBA" id="ARBA00012528"/>
    </source>
</evidence>
<dbReference type="GO" id="GO:1902201">
    <property type="term" value="P:negative regulation of bacterial-type flagellum-dependent cell motility"/>
    <property type="evidence" value="ECO:0007669"/>
    <property type="project" value="TreeGrafter"/>
</dbReference>
<dbReference type="InterPro" id="IPR050469">
    <property type="entry name" value="Diguanylate_Cyclase"/>
</dbReference>
<dbReference type="InterPro" id="IPR000160">
    <property type="entry name" value="GGDEF_dom"/>
</dbReference>
<comment type="caution">
    <text evidence="5">The sequence shown here is derived from an EMBL/GenBank/DDBJ whole genome shotgun (WGS) entry which is preliminary data.</text>
</comment>
<keyword evidence="3" id="KW-0472">Membrane</keyword>
<dbReference type="EMBL" id="SNZP01000011">
    <property type="protein sequence ID" value="TDR76484.1"/>
    <property type="molecule type" value="Genomic_DNA"/>
</dbReference>
<dbReference type="InterPro" id="IPR029787">
    <property type="entry name" value="Nucleotide_cyclase"/>
</dbReference>